<protein>
    <recommendedName>
        <fullName evidence="2">Asl1-like glycosyl hydrolase catalytic domain-containing protein</fullName>
    </recommendedName>
</protein>
<accession>A0A930UY49</accession>
<sequence length="287" mass="30460">MPLAGAQGSPAAAGARRDSAGAAARPPGTGAGAGAGVGVWQERGVTQALRRSHATWYHAWTAEPPGYIGTTKARFVPMMWGAGSLTDDELAAAAEHGPWLLGFNEPDLASQSNLSVGEALDLWPRLESTGLRLVSPAVAYGGADPDGWLDRFMQGAADRGLEVDAVALHWYGGDWHPRAAVRQLTGYLDAVHERYGKPVWLTEFALMRFGVDPSVPAARTQARFLRLAAEALAERRWVRRWAWFGLPAAATGRSSGLYRPGAEVTRVGRAFAGLPALAAAADARSDP</sequence>
<organism evidence="3 4">
    <name type="scientific">Nocardioides acrostichi</name>
    <dbReference type="NCBI Taxonomy" id="2784339"/>
    <lineage>
        <taxon>Bacteria</taxon>
        <taxon>Bacillati</taxon>
        <taxon>Actinomycetota</taxon>
        <taxon>Actinomycetes</taxon>
        <taxon>Propionibacteriales</taxon>
        <taxon>Nocardioidaceae</taxon>
        <taxon>Nocardioides</taxon>
    </lineage>
</organism>
<reference evidence="3" key="1">
    <citation type="submission" date="2020-11" db="EMBL/GenBank/DDBJ databases">
        <title>Nocardioides sp. CBS4Y-1, whole genome shotgun sequence.</title>
        <authorList>
            <person name="Tuo L."/>
        </authorList>
    </citation>
    <scope>NUCLEOTIDE SEQUENCE</scope>
    <source>
        <strain evidence="3">CBS4Y-1</strain>
    </source>
</reference>
<evidence type="ECO:0000259" key="2">
    <source>
        <dbReference type="Pfam" id="PF11790"/>
    </source>
</evidence>
<dbReference type="EMBL" id="JADIVZ010000001">
    <property type="protein sequence ID" value="MBF4160247.1"/>
    <property type="molecule type" value="Genomic_DNA"/>
</dbReference>
<dbReference type="InterPro" id="IPR024655">
    <property type="entry name" value="Asl1_glyco_hydro_catalytic"/>
</dbReference>
<dbReference type="AlphaFoldDB" id="A0A930UY49"/>
<dbReference type="Gene3D" id="3.20.20.80">
    <property type="entry name" value="Glycosidases"/>
    <property type="match status" value="1"/>
</dbReference>
<dbReference type="SUPFAM" id="SSF51445">
    <property type="entry name" value="(Trans)glycosidases"/>
    <property type="match status" value="1"/>
</dbReference>
<feature type="domain" description="Asl1-like glycosyl hydrolase catalytic" evidence="2">
    <location>
        <begin position="50"/>
        <end position="270"/>
    </location>
</feature>
<feature type="region of interest" description="Disordered" evidence="1">
    <location>
        <begin position="1"/>
        <end position="37"/>
    </location>
</feature>
<evidence type="ECO:0000256" key="1">
    <source>
        <dbReference type="SAM" id="MobiDB-lite"/>
    </source>
</evidence>
<name>A0A930UY49_9ACTN</name>
<dbReference type="Proteomes" id="UP000656804">
    <property type="component" value="Unassembled WGS sequence"/>
</dbReference>
<proteinExistence type="predicted"/>
<dbReference type="PANTHER" id="PTHR34154:SF3">
    <property type="entry name" value="ALKALI-SENSITIVE LINKAGE PROTEIN 1"/>
    <property type="match status" value="1"/>
</dbReference>
<evidence type="ECO:0000313" key="3">
    <source>
        <dbReference type="EMBL" id="MBF4160247.1"/>
    </source>
</evidence>
<feature type="compositionally biased region" description="Low complexity" evidence="1">
    <location>
        <begin position="1"/>
        <end position="28"/>
    </location>
</feature>
<dbReference type="PANTHER" id="PTHR34154">
    <property type="entry name" value="ALKALI-SENSITIVE LINKAGE PROTEIN 1"/>
    <property type="match status" value="1"/>
</dbReference>
<gene>
    <name evidence="3" type="ORF">ISG29_00990</name>
</gene>
<dbReference type="Pfam" id="PF11790">
    <property type="entry name" value="Glyco_hydro_cc"/>
    <property type="match status" value="1"/>
</dbReference>
<dbReference type="InterPro" id="IPR017853">
    <property type="entry name" value="GH"/>
</dbReference>
<dbReference type="GO" id="GO:0071966">
    <property type="term" value="P:fungal-type cell wall polysaccharide metabolic process"/>
    <property type="evidence" value="ECO:0007669"/>
    <property type="project" value="TreeGrafter"/>
</dbReference>
<keyword evidence="4" id="KW-1185">Reference proteome</keyword>
<dbReference type="InterPro" id="IPR053183">
    <property type="entry name" value="ASL1"/>
</dbReference>
<dbReference type="RefSeq" id="WP_194501505.1">
    <property type="nucleotide sequence ID" value="NZ_JADIVZ010000001.1"/>
</dbReference>
<comment type="caution">
    <text evidence="3">The sequence shown here is derived from an EMBL/GenBank/DDBJ whole genome shotgun (WGS) entry which is preliminary data.</text>
</comment>
<evidence type="ECO:0000313" key="4">
    <source>
        <dbReference type="Proteomes" id="UP000656804"/>
    </source>
</evidence>